<reference evidence="4 5" key="1">
    <citation type="submission" date="2017-06" db="EMBL/GenBank/DDBJ databases">
        <authorList>
            <consortium name="Pathogen Informatics"/>
        </authorList>
    </citation>
    <scope>NUCLEOTIDE SEQUENCE [LARGE SCALE GENOMIC DNA]</scope>
    <source>
        <strain evidence="4 5">NCTC13788</strain>
    </source>
</reference>
<dbReference type="Pfam" id="PF13800">
    <property type="entry name" value="Sigma_reg_N"/>
    <property type="match status" value="1"/>
</dbReference>
<dbReference type="STRING" id="1123308.GCA_000380085_01270"/>
<feature type="domain" description="Sigma factor regulator N-terminal" evidence="3">
    <location>
        <begin position="9"/>
        <end position="96"/>
    </location>
</feature>
<evidence type="ECO:0000313" key="4">
    <source>
        <dbReference type="EMBL" id="SNU86828.1"/>
    </source>
</evidence>
<protein>
    <submittedName>
        <fullName evidence="4">Membrane protein</fullName>
    </submittedName>
</protein>
<evidence type="ECO:0000259" key="2">
    <source>
        <dbReference type="Pfam" id="PF13791"/>
    </source>
</evidence>
<dbReference type="Pfam" id="PF13791">
    <property type="entry name" value="Sigma_reg_C"/>
    <property type="match status" value="1"/>
</dbReference>
<feature type="domain" description="Sigma factor regulator C-terminal" evidence="2">
    <location>
        <begin position="169"/>
        <end position="313"/>
    </location>
</feature>
<dbReference type="KEGG" id="smen:SAMEA4412692_0392"/>
<organism evidence="4 5">
    <name type="scientific">Streptococcus merionis</name>
    <dbReference type="NCBI Taxonomy" id="400065"/>
    <lineage>
        <taxon>Bacteria</taxon>
        <taxon>Bacillati</taxon>
        <taxon>Bacillota</taxon>
        <taxon>Bacilli</taxon>
        <taxon>Lactobacillales</taxon>
        <taxon>Streptococcaceae</taxon>
        <taxon>Streptococcus</taxon>
    </lineage>
</organism>
<feature type="transmembrane region" description="Helical" evidence="1">
    <location>
        <begin position="21"/>
        <end position="41"/>
    </location>
</feature>
<evidence type="ECO:0000313" key="5">
    <source>
        <dbReference type="Proteomes" id="UP000215185"/>
    </source>
</evidence>
<dbReference type="AlphaFoldDB" id="A0A239SPN8"/>
<dbReference type="Proteomes" id="UP000215185">
    <property type="component" value="Chromosome 1"/>
</dbReference>
<gene>
    <name evidence="4" type="ORF">SAMEA4412692_00392</name>
</gene>
<dbReference type="eggNOG" id="ENOG502ZCKK">
    <property type="taxonomic scope" value="Bacteria"/>
</dbReference>
<proteinExistence type="predicted"/>
<name>A0A239SPN8_9STRE</name>
<sequence length="327" mass="37750">MKTFDQFEKIAKKKKKKNLSKIVMISLIMTVFVLVGGNFLLNYSFEKKYQDLMMKRSTLSMITGPNVEEVSGGMEKTNIFSGQLTINRKKDLNGVDVAFDRYNLPFNIWSNILSEGSLGSGVEQQRRDSAIYYTRQLFQKYPTFYNINYQNDQAPITPVLEHPMIAEMPNQLVELAVTFDRPYTAKEIDKLIPDNLKINWYWIGEENTKLNTEYWPPEILYGVRAWGNAHYEGTKYEELDTADYVFKAFRKNLSEAIDKKWMASGLFKKNAEHYLKNNPDVDTAKFAGIILTGKSENFAQLENASWIYASSIGASTPNQPYYQLDKE</sequence>
<dbReference type="OrthoDB" id="1730160at2"/>
<dbReference type="EMBL" id="LT906439">
    <property type="protein sequence ID" value="SNU86828.1"/>
    <property type="molecule type" value="Genomic_DNA"/>
</dbReference>
<keyword evidence="5" id="KW-1185">Reference proteome</keyword>
<keyword evidence="1" id="KW-0472">Membrane</keyword>
<evidence type="ECO:0000256" key="1">
    <source>
        <dbReference type="SAM" id="Phobius"/>
    </source>
</evidence>
<dbReference type="InterPro" id="IPR029101">
    <property type="entry name" value="Sigma_reg_N"/>
</dbReference>
<accession>A0A239SPN8</accession>
<evidence type="ECO:0000259" key="3">
    <source>
        <dbReference type="Pfam" id="PF13800"/>
    </source>
</evidence>
<keyword evidence="1" id="KW-1133">Transmembrane helix</keyword>
<dbReference type="InterPro" id="IPR025672">
    <property type="entry name" value="Sigma_reg_C_dom"/>
</dbReference>
<keyword evidence="1" id="KW-0812">Transmembrane</keyword>